<dbReference type="InterPro" id="IPR041796">
    <property type="entry name" value="Mre11_N"/>
</dbReference>
<feature type="domain" description="Calcineurin-like phosphoesterase" evidence="5">
    <location>
        <begin position="4"/>
        <end position="196"/>
    </location>
</feature>
<name>A0AAP3E6L2_9EURY</name>
<dbReference type="InterPro" id="IPR029052">
    <property type="entry name" value="Metallo-depent_PP-like"/>
</dbReference>
<dbReference type="RefSeq" id="WP_342808237.1">
    <property type="nucleotide sequence ID" value="NZ_JAOPJZ010000004.1"/>
</dbReference>
<dbReference type="CDD" id="cd00840">
    <property type="entry name" value="MPP_Mre11_N"/>
    <property type="match status" value="1"/>
</dbReference>
<gene>
    <name evidence="6" type="ORF">OB919_08115</name>
</gene>
<dbReference type="GO" id="GO:0004527">
    <property type="term" value="F:exonuclease activity"/>
    <property type="evidence" value="ECO:0007669"/>
    <property type="project" value="UniProtKB-KW"/>
</dbReference>
<dbReference type="EMBL" id="JAOPJZ010000004">
    <property type="protein sequence ID" value="MCU4751947.1"/>
    <property type="molecule type" value="Genomic_DNA"/>
</dbReference>
<dbReference type="Proteomes" id="UP001321047">
    <property type="component" value="Unassembled WGS sequence"/>
</dbReference>
<reference evidence="6 7" key="1">
    <citation type="submission" date="2022-09" db="EMBL/GenBank/DDBJ databases">
        <title>Enrichment on poylsaccharides allowed isolation of novel metabolic and taxonomic groups of Haloarchaea.</title>
        <authorList>
            <person name="Sorokin D.Y."/>
            <person name="Elcheninov A.G."/>
            <person name="Khizhniak T.V."/>
            <person name="Kolganova T.V."/>
            <person name="Kublanov I.V."/>
        </authorList>
    </citation>
    <scope>NUCLEOTIDE SEQUENCE [LARGE SCALE GENOMIC DNA]</scope>
    <source>
        <strain evidence="6 7">AArc-curdl1</strain>
    </source>
</reference>
<dbReference type="PANTHER" id="PTHR30337:SF0">
    <property type="entry name" value="NUCLEASE SBCCD SUBUNIT D"/>
    <property type="match status" value="1"/>
</dbReference>
<evidence type="ECO:0000256" key="2">
    <source>
        <dbReference type="ARBA" id="ARBA00022801"/>
    </source>
</evidence>
<evidence type="ECO:0000256" key="4">
    <source>
        <dbReference type="SAM" id="MobiDB-lite"/>
    </source>
</evidence>
<dbReference type="PANTHER" id="PTHR30337">
    <property type="entry name" value="COMPONENT OF ATP-DEPENDENT DSDNA EXONUCLEASE"/>
    <property type="match status" value="1"/>
</dbReference>
<feature type="region of interest" description="Disordered" evidence="4">
    <location>
        <begin position="374"/>
        <end position="410"/>
    </location>
</feature>
<keyword evidence="2" id="KW-0378">Hydrolase</keyword>
<sequence length="410" mass="45983">MTCILHVSDTHLDYRQYQNDRRRKDYVDAFNRVIDIAIEENVDAVLHTGDLFHDKSPSLGSQIECAEIIQRLKNEPSEEIPFLTIVGNHERKRDHQFVDYLELPNGHLVQLDNEDNTPFVVNDDVAIYGFDYIPKPSWESTNLTLTPPDTECFILVAMHQLFHPPVPEIMAQHNTEDVLDRFGINVDALALGDHHQREQTTVNGTQVWYPGSTEKTKEDDGPNHYVDILEFDGAELDRKARREIPTREFLFIDIDLVEGVSPVEQIQRELDAYDVQGKVVHVTLDGADVNVTKSQVEDLLRDRGVTVGRCSDARSKFEIDVDVVETEVENIDTTVDEELGVLDLSATAQEVEQVVRDLNTPKSHVRARADEVVAAAVPGSTPDEDLDGEDPVQAELPGDTGSATDGGENL</sequence>
<dbReference type="AlphaFoldDB" id="A0AAP3E6L2"/>
<keyword evidence="3 6" id="KW-0269">Exonuclease</keyword>
<dbReference type="InterPro" id="IPR004843">
    <property type="entry name" value="Calcineurin-like_PHP"/>
</dbReference>
<evidence type="ECO:0000313" key="7">
    <source>
        <dbReference type="Proteomes" id="UP001321047"/>
    </source>
</evidence>
<proteinExistence type="predicted"/>
<dbReference type="InterPro" id="IPR050535">
    <property type="entry name" value="DNA_Repair-Maintenance_Comp"/>
</dbReference>
<dbReference type="SUPFAM" id="SSF56300">
    <property type="entry name" value="Metallo-dependent phosphatases"/>
    <property type="match status" value="1"/>
</dbReference>
<comment type="caution">
    <text evidence="6">The sequence shown here is derived from an EMBL/GenBank/DDBJ whole genome shotgun (WGS) entry which is preliminary data.</text>
</comment>
<keyword evidence="1" id="KW-0540">Nuclease</keyword>
<accession>A0AAP3E6L2</accession>
<organism evidence="6 7">
    <name type="scientific">Natronosalvus hydrolyticus</name>
    <dbReference type="NCBI Taxonomy" id="2979988"/>
    <lineage>
        <taxon>Archaea</taxon>
        <taxon>Methanobacteriati</taxon>
        <taxon>Methanobacteriota</taxon>
        <taxon>Stenosarchaea group</taxon>
        <taxon>Halobacteria</taxon>
        <taxon>Halobacteriales</taxon>
        <taxon>Natrialbaceae</taxon>
        <taxon>Natronosalvus</taxon>
    </lineage>
</organism>
<keyword evidence="7" id="KW-1185">Reference proteome</keyword>
<evidence type="ECO:0000256" key="3">
    <source>
        <dbReference type="ARBA" id="ARBA00022839"/>
    </source>
</evidence>
<dbReference type="Pfam" id="PF00149">
    <property type="entry name" value="Metallophos"/>
    <property type="match status" value="1"/>
</dbReference>
<dbReference type="Gene3D" id="3.60.21.10">
    <property type="match status" value="1"/>
</dbReference>
<feature type="compositionally biased region" description="Acidic residues" evidence="4">
    <location>
        <begin position="382"/>
        <end position="392"/>
    </location>
</feature>
<protein>
    <submittedName>
        <fullName evidence="6">DNA repair exonuclease</fullName>
    </submittedName>
</protein>
<evidence type="ECO:0000256" key="1">
    <source>
        <dbReference type="ARBA" id="ARBA00022722"/>
    </source>
</evidence>
<evidence type="ECO:0000313" key="6">
    <source>
        <dbReference type="EMBL" id="MCU4751947.1"/>
    </source>
</evidence>
<evidence type="ECO:0000259" key="5">
    <source>
        <dbReference type="Pfam" id="PF00149"/>
    </source>
</evidence>